<feature type="domain" description="UspA" evidence="1">
    <location>
        <begin position="7"/>
        <end position="157"/>
    </location>
</feature>
<organism evidence="2">
    <name type="scientific">Chlamydomonas euryale</name>
    <dbReference type="NCBI Taxonomy" id="1486919"/>
    <lineage>
        <taxon>Eukaryota</taxon>
        <taxon>Viridiplantae</taxon>
        <taxon>Chlorophyta</taxon>
        <taxon>core chlorophytes</taxon>
        <taxon>Chlorophyceae</taxon>
        <taxon>CS clade</taxon>
        <taxon>Chlamydomonadales</taxon>
        <taxon>Chlamydomonadaceae</taxon>
        <taxon>Chlamydomonas</taxon>
    </lineage>
</organism>
<reference evidence="2" key="1">
    <citation type="submission" date="2021-01" db="EMBL/GenBank/DDBJ databases">
        <authorList>
            <person name="Corre E."/>
            <person name="Pelletier E."/>
            <person name="Niang G."/>
            <person name="Scheremetjew M."/>
            <person name="Finn R."/>
            <person name="Kale V."/>
            <person name="Holt S."/>
            <person name="Cochrane G."/>
            <person name="Meng A."/>
            <person name="Brown T."/>
            <person name="Cohen L."/>
        </authorList>
    </citation>
    <scope>NUCLEOTIDE SEQUENCE</scope>
    <source>
        <strain evidence="2">CCMP219</strain>
    </source>
</reference>
<dbReference type="InterPro" id="IPR006015">
    <property type="entry name" value="Universal_stress_UspA"/>
</dbReference>
<dbReference type="Pfam" id="PF00582">
    <property type="entry name" value="Usp"/>
    <property type="match status" value="1"/>
</dbReference>
<dbReference type="AlphaFoldDB" id="A0A7R9Z4F2"/>
<dbReference type="InterPro" id="IPR006016">
    <property type="entry name" value="UspA"/>
</dbReference>
<name>A0A7R9Z4F2_9CHLO</name>
<dbReference type="PANTHER" id="PTHR31964">
    <property type="entry name" value="ADENINE NUCLEOTIDE ALPHA HYDROLASES-LIKE SUPERFAMILY PROTEIN"/>
    <property type="match status" value="1"/>
</dbReference>
<protein>
    <recommendedName>
        <fullName evidence="1">UspA domain-containing protein</fullName>
    </recommendedName>
</protein>
<dbReference type="PANTHER" id="PTHR31964:SF113">
    <property type="entry name" value="USPA DOMAIN-CONTAINING PROTEIN"/>
    <property type="match status" value="1"/>
</dbReference>
<dbReference type="SUPFAM" id="SSF52402">
    <property type="entry name" value="Adenine nucleotide alpha hydrolases-like"/>
    <property type="match status" value="1"/>
</dbReference>
<accession>A0A7R9Z4F2</accession>
<proteinExistence type="predicted"/>
<dbReference type="EMBL" id="HBEC01039607">
    <property type="protein sequence ID" value="CAD8306082.1"/>
    <property type="molecule type" value="Transcribed_RNA"/>
</dbReference>
<sequence>MDPLPLRHLLVPVDESKASKEAFKWTLDNLYRQGDSIHLFHVISPGQRVIINTDLGIDEVIPDDGENARKVEAHAKEYLTSTYVPVLDEKQIPYQVEIVSFSTDNDSIGSIICKRAEQVNASAVIMAKHTKGMIKEFIVGSATNYCTRNCRSPVLVMHCD</sequence>
<evidence type="ECO:0000313" key="2">
    <source>
        <dbReference type="EMBL" id="CAD8306082.1"/>
    </source>
</evidence>
<dbReference type="CDD" id="cd23659">
    <property type="entry name" value="USP_At3g01520-like"/>
    <property type="match status" value="1"/>
</dbReference>
<dbReference type="PRINTS" id="PR01438">
    <property type="entry name" value="UNVRSLSTRESS"/>
</dbReference>
<dbReference type="Gene3D" id="3.40.50.620">
    <property type="entry name" value="HUPs"/>
    <property type="match status" value="1"/>
</dbReference>
<dbReference type="InterPro" id="IPR014729">
    <property type="entry name" value="Rossmann-like_a/b/a_fold"/>
</dbReference>
<gene>
    <name evidence="2" type="ORF">CEUR00632_LOCUS18413</name>
</gene>
<evidence type="ECO:0000259" key="1">
    <source>
        <dbReference type="Pfam" id="PF00582"/>
    </source>
</evidence>